<organism evidence="1 2">
    <name type="scientific">Oikopleura dioica</name>
    <name type="common">Tunicate</name>
    <dbReference type="NCBI Taxonomy" id="34765"/>
    <lineage>
        <taxon>Eukaryota</taxon>
        <taxon>Metazoa</taxon>
        <taxon>Chordata</taxon>
        <taxon>Tunicata</taxon>
        <taxon>Appendicularia</taxon>
        <taxon>Copelata</taxon>
        <taxon>Oikopleuridae</taxon>
        <taxon>Oikopleura</taxon>
    </lineage>
</organism>
<evidence type="ECO:0000313" key="1">
    <source>
        <dbReference type="EMBL" id="CAG5078702.1"/>
    </source>
</evidence>
<name>A0ABN7RIT0_OIKDI</name>
<sequence length="141" mass="16500">MGGEPVQKSENQKTVQNFLKEEQCEGQLSEAFLMLDQLDKNQRSLTDAKERYQLTERKALTNMVSHIFIAQCKTSERPGGFYENKLELLTETIIYYERLHHTKQREFKSFKNELSTVDSERLEKLVSKYRELQDSSSAAKN</sequence>
<protein>
    <submittedName>
        <fullName evidence="1">Oidioi.mRNA.OKI2018_I69.PAR.g9062.t1.cds</fullName>
    </submittedName>
</protein>
<evidence type="ECO:0000313" key="2">
    <source>
        <dbReference type="Proteomes" id="UP001158576"/>
    </source>
</evidence>
<reference evidence="1 2" key="1">
    <citation type="submission" date="2021-04" db="EMBL/GenBank/DDBJ databases">
        <authorList>
            <person name="Bliznina A."/>
        </authorList>
    </citation>
    <scope>NUCLEOTIDE SEQUENCE [LARGE SCALE GENOMIC DNA]</scope>
</reference>
<accession>A0ABN7RIT0</accession>
<dbReference type="Proteomes" id="UP001158576">
    <property type="component" value="Chromosome PAR"/>
</dbReference>
<dbReference type="EMBL" id="OU015568">
    <property type="protein sequence ID" value="CAG5078702.1"/>
    <property type="molecule type" value="Genomic_DNA"/>
</dbReference>
<keyword evidence="2" id="KW-1185">Reference proteome</keyword>
<proteinExistence type="predicted"/>
<gene>
    <name evidence="1" type="ORF">OKIOD_LOCUS620</name>
</gene>